<evidence type="ECO:0000259" key="5">
    <source>
        <dbReference type="PROSITE" id="PS51186"/>
    </source>
</evidence>
<sequence>MQEHSEDLYPDSILRILKEDGISAKKLQYDPDNQLLLRPLQLGDYDRGYLELLSQLTNVGEVSREEYTERFRSMQKCKDTYYILVIEDVSLGQVVASASLIVELKFIHNTGLKGKLEDVVVHQSHRGRKLGQLLVEAILVLAQDLGCYKVTLECKDAMIGFYQSVGFTKEPGNSTYMYKRYITD</sequence>
<dbReference type="InterPro" id="IPR016181">
    <property type="entry name" value="Acyl_CoA_acyltransferase"/>
</dbReference>
<accession>A0ABY6L5V9</accession>
<name>A0ABY6L5V9_9ARAC</name>
<feature type="domain" description="N-acetyltransferase" evidence="5">
    <location>
        <begin position="35"/>
        <end position="184"/>
    </location>
</feature>
<keyword evidence="4" id="KW-0808">Transferase</keyword>
<gene>
    <name evidence="6" type="ORF">LAZ67_12001067</name>
</gene>
<proteinExistence type="inferred from homology"/>
<dbReference type="PROSITE" id="PS51186">
    <property type="entry name" value="GNAT"/>
    <property type="match status" value="1"/>
</dbReference>
<keyword evidence="4" id="KW-0012">Acyltransferase</keyword>
<dbReference type="PANTHER" id="PTHR13355:SF11">
    <property type="entry name" value="GLUCOSAMINE 6-PHOSPHATE N-ACETYLTRANSFERASE"/>
    <property type="match status" value="1"/>
</dbReference>
<evidence type="ECO:0000313" key="7">
    <source>
        <dbReference type="Proteomes" id="UP001235939"/>
    </source>
</evidence>
<keyword evidence="7" id="KW-1185">Reference proteome</keyword>
<reference evidence="6 7" key="1">
    <citation type="submission" date="2022-01" db="EMBL/GenBank/DDBJ databases">
        <title>A chromosomal length assembly of Cordylochernes scorpioides.</title>
        <authorList>
            <person name="Zeh D."/>
            <person name="Zeh J."/>
        </authorList>
    </citation>
    <scope>NUCLEOTIDE SEQUENCE [LARGE SCALE GENOMIC DNA]</scope>
    <source>
        <strain evidence="6">IN4F17</strain>
        <tissue evidence="6">Whole Body</tissue>
    </source>
</reference>
<dbReference type="Proteomes" id="UP001235939">
    <property type="component" value="Chromosome 12"/>
</dbReference>
<comment type="pathway">
    <text evidence="1 4">Nucleotide-sugar biosynthesis; UDP-N-acetyl-alpha-D-glucosamine biosynthesis; N-acetyl-alpha-D-glucosamine 1-phosphate from alpha-D-glucosamine 6-phosphate (route I): step 1/2.</text>
</comment>
<dbReference type="SUPFAM" id="SSF55729">
    <property type="entry name" value="Acyl-CoA N-acyltransferases (Nat)"/>
    <property type="match status" value="1"/>
</dbReference>
<protein>
    <recommendedName>
        <fullName evidence="4">Glucosamine 6-phosphate N-acetyltransferase</fullName>
        <ecNumber evidence="4">2.3.1.4</ecNumber>
    </recommendedName>
</protein>
<dbReference type="Pfam" id="PF00583">
    <property type="entry name" value="Acetyltransf_1"/>
    <property type="match status" value="1"/>
</dbReference>
<comment type="catalytic activity">
    <reaction evidence="3 4">
        <text>D-glucosamine 6-phosphate + acetyl-CoA = N-acetyl-D-glucosamine 6-phosphate + CoA + H(+)</text>
        <dbReference type="Rhea" id="RHEA:10292"/>
        <dbReference type="ChEBI" id="CHEBI:15378"/>
        <dbReference type="ChEBI" id="CHEBI:57287"/>
        <dbReference type="ChEBI" id="CHEBI:57288"/>
        <dbReference type="ChEBI" id="CHEBI:57513"/>
        <dbReference type="ChEBI" id="CHEBI:58725"/>
        <dbReference type="EC" id="2.3.1.4"/>
    </reaction>
</comment>
<dbReference type="EMBL" id="CP092874">
    <property type="protein sequence ID" value="UYV74805.1"/>
    <property type="molecule type" value="Genomic_DNA"/>
</dbReference>
<dbReference type="PANTHER" id="PTHR13355">
    <property type="entry name" value="GLUCOSAMINE 6-PHOSPHATE N-ACETYLTRANSFERASE"/>
    <property type="match status" value="1"/>
</dbReference>
<dbReference type="Gene3D" id="3.40.630.30">
    <property type="match status" value="1"/>
</dbReference>
<evidence type="ECO:0000313" key="6">
    <source>
        <dbReference type="EMBL" id="UYV74805.1"/>
    </source>
</evidence>
<evidence type="ECO:0000256" key="1">
    <source>
        <dbReference type="ARBA" id="ARBA00004832"/>
    </source>
</evidence>
<dbReference type="InterPro" id="IPR000182">
    <property type="entry name" value="GNAT_dom"/>
</dbReference>
<organism evidence="6 7">
    <name type="scientific">Cordylochernes scorpioides</name>
    <dbReference type="NCBI Taxonomy" id="51811"/>
    <lineage>
        <taxon>Eukaryota</taxon>
        <taxon>Metazoa</taxon>
        <taxon>Ecdysozoa</taxon>
        <taxon>Arthropoda</taxon>
        <taxon>Chelicerata</taxon>
        <taxon>Arachnida</taxon>
        <taxon>Pseudoscorpiones</taxon>
        <taxon>Cheliferoidea</taxon>
        <taxon>Chernetidae</taxon>
        <taxon>Cordylochernes</taxon>
    </lineage>
</organism>
<dbReference type="InterPro" id="IPR039143">
    <property type="entry name" value="GNPNAT1-like"/>
</dbReference>
<evidence type="ECO:0000256" key="4">
    <source>
        <dbReference type="RuleBase" id="RU365086"/>
    </source>
</evidence>
<dbReference type="EC" id="2.3.1.4" evidence="4"/>
<comment type="similarity">
    <text evidence="2 4">Belongs to the acetyltransferase family. GNA1 subfamily.</text>
</comment>
<evidence type="ECO:0000256" key="3">
    <source>
        <dbReference type="ARBA" id="ARBA00048964"/>
    </source>
</evidence>
<dbReference type="CDD" id="cd04301">
    <property type="entry name" value="NAT_SF"/>
    <property type="match status" value="1"/>
</dbReference>
<evidence type="ECO:0000256" key="2">
    <source>
        <dbReference type="ARBA" id="ARBA00006048"/>
    </source>
</evidence>